<sequence length="477" mass="51553">MSVFLEPFAIPLFEDSTVVDDFDCSSVFAAGFSPMDGGDPFADHHHHQTLMSSAVMSTQVVPDQPPAEVGKRRFDADDEAAGVSRSSKRRRRRARSSTSCSPSDSGGGEGSEAEAGERGGGRSVWVRERSTEWWDRMSDPACPEADFRRAFRMPRAVFDKLCGDLGAAVAKEDTTLRAAVPVPQRVAVCVWRLATGEPLREVSRHFGLGISTCHNIVLQVCAALTAVLLSRVVRWPDSPAAAASRFQALSGIPGVVGAVHTEHIPIVAPRENAGEYFDRRLTDRNQKATYSVAVQAVVDADGAFTDVCIGHPGSLSDAAVLEKSALHAQCEAGLLLGDDGHGQPLWLVGGASYPLTSWMLVPCTHPNLTWAHDNLNERVACARAPALRAFRRLRARWRCLQRRAKVKLSELPNMLGACCVLHNLCERSGEELDADVDLLPHDKLVDDGVITGNAGCSSAQQTDRDRMAHVVLHAGNA</sequence>
<evidence type="ECO:0000256" key="2">
    <source>
        <dbReference type="ARBA" id="ARBA00004123"/>
    </source>
</evidence>
<feature type="region of interest" description="Disordered" evidence="8">
    <location>
        <begin position="63"/>
        <end position="123"/>
    </location>
</feature>
<dbReference type="GeneID" id="102712635"/>
<dbReference type="GO" id="GO:0016787">
    <property type="term" value="F:hydrolase activity"/>
    <property type="evidence" value="ECO:0007669"/>
    <property type="project" value="UniProtKB-KW"/>
</dbReference>
<dbReference type="GO" id="GO:0004518">
    <property type="term" value="F:nuclease activity"/>
    <property type="evidence" value="ECO:0007669"/>
    <property type="project" value="UniProtKB-KW"/>
</dbReference>
<proteinExistence type="inferred from homology"/>
<protein>
    <recommendedName>
        <fullName evidence="9">DDE Tnp4 domain-containing protein</fullName>
    </recommendedName>
</protein>
<evidence type="ECO:0000256" key="7">
    <source>
        <dbReference type="ARBA" id="ARBA00023242"/>
    </source>
</evidence>
<keyword evidence="7" id="KW-0539">Nucleus</keyword>
<evidence type="ECO:0000256" key="6">
    <source>
        <dbReference type="ARBA" id="ARBA00022801"/>
    </source>
</evidence>
<dbReference type="GO" id="GO:0046872">
    <property type="term" value="F:metal ion binding"/>
    <property type="evidence" value="ECO:0007669"/>
    <property type="project" value="UniProtKB-KW"/>
</dbReference>
<evidence type="ECO:0000256" key="3">
    <source>
        <dbReference type="ARBA" id="ARBA00006958"/>
    </source>
</evidence>
<dbReference type="HOGENOM" id="CLU_018552_3_0_1"/>
<comment type="subcellular location">
    <subcellularLocation>
        <location evidence="2">Nucleus</location>
    </subcellularLocation>
</comment>
<reference evidence="10" key="1">
    <citation type="journal article" date="2013" name="Nat. Commun.">
        <title>Whole-genome sequencing of Oryza brachyantha reveals mechanisms underlying Oryza genome evolution.</title>
        <authorList>
            <person name="Chen J."/>
            <person name="Huang Q."/>
            <person name="Gao D."/>
            <person name="Wang J."/>
            <person name="Lang Y."/>
            <person name="Liu T."/>
            <person name="Li B."/>
            <person name="Bai Z."/>
            <person name="Luis Goicoechea J."/>
            <person name="Liang C."/>
            <person name="Chen C."/>
            <person name="Zhang W."/>
            <person name="Sun S."/>
            <person name="Liao Y."/>
            <person name="Zhang X."/>
            <person name="Yang L."/>
            <person name="Song C."/>
            <person name="Wang M."/>
            <person name="Shi J."/>
            <person name="Liu G."/>
            <person name="Liu J."/>
            <person name="Zhou H."/>
            <person name="Zhou W."/>
            <person name="Yu Q."/>
            <person name="An N."/>
            <person name="Chen Y."/>
            <person name="Cai Q."/>
            <person name="Wang B."/>
            <person name="Liu B."/>
            <person name="Min J."/>
            <person name="Huang Y."/>
            <person name="Wu H."/>
            <person name="Li Z."/>
            <person name="Zhang Y."/>
            <person name="Yin Y."/>
            <person name="Song W."/>
            <person name="Jiang J."/>
            <person name="Jackson S.A."/>
            <person name="Wing R.A."/>
            <person name="Wang J."/>
            <person name="Chen M."/>
        </authorList>
    </citation>
    <scope>NUCLEOTIDE SEQUENCE [LARGE SCALE GENOMIC DNA]</scope>
    <source>
        <strain evidence="10">cv. IRGC 101232</strain>
    </source>
</reference>
<dbReference type="EnsemblPlants" id="OB05G15330.1">
    <property type="protein sequence ID" value="OB05G15330.1"/>
    <property type="gene ID" value="OB05G15330"/>
</dbReference>
<accession>J3M4K9</accession>
<keyword evidence="11" id="KW-1185">Reference proteome</keyword>
<evidence type="ECO:0000259" key="9">
    <source>
        <dbReference type="Pfam" id="PF13359"/>
    </source>
</evidence>
<evidence type="ECO:0000256" key="5">
    <source>
        <dbReference type="ARBA" id="ARBA00022723"/>
    </source>
</evidence>
<dbReference type="PANTHER" id="PTHR22930:SF64">
    <property type="entry name" value="OS05G0184901 PROTEIN"/>
    <property type="match status" value="1"/>
</dbReference>
<keyword evidence="4" id="KW-0540">Nuclease</keyword>
<comment type="similarity">
    <text evidence="3">Belongs to the HARBI1 family.</text>
</comment>
<comment type="cofactor">
    <cofactor evidence="1">
        <name>a divalent metal cation</name>
        <dbReference type="ChEBI" id="CHEBI:60240"/>
    </cofactor>
</comment>
<dbReference type="InterPro" id="IPR027806">
    <property type="entry name" value="HARBI1_dom"/>
</dbReference>
<dbReference type="PANTHER" id="PTHR22930">
    <property type="match status" value="1"/>
</dbReference>
<evidence type="ECO:0000313" key="10">
    <source>
        <dbReference type="EnsemblPlants" id="OB05G15330.1"/>
    </source>
</evidence>
<keyword evidence="6" id="KW-0378">Hydrolase</keyword>
<name>J3M4K9_ORYBR</name>
<reference evidence="10" key="2">
    <citation type="submission" date="2013-04" db="UniProtKB">
        <authorList>
            <consortium name="EnsemblPlants"/>
        </authorList>
    </citation>
    <scope>IDENTIFICATION</scope>
</reference>
<evidence type="ECO:0000256" key="4">
    <source>
        <dbReference type="ARBA" id="ARBA00022722"/>
    </source>
</evidence>
<dbReference type="OMA" id="XADANGR"/>
<evidence type="ECO:0000256" key="1">
    <source>
        <dbReference type="ARBA" id="ARBA00001968"/>
    </source>
</evidence>
<dbReference type="Pfam" id="PF13359">
    <property type="entry name" value="DDE_Tnp_4"/>
    <property type="match status" value="1"/>
</dbReference>
<dbReference type="eggNOG" id="KOG4585">
    <property type="taxonomic scope" value="Eukaryota"/>
</dbReference>
<dbReference type="OrthoDB" id="2668416at2759"/>
<feature type="compositionally biased region" description="Basic residues" evidence="8">
    <location>
        <begin position="86"/>
        <end position="95"/>
    </location>
</feature>
<dbReference type="GO" id="GO:0005634">
    <property type="term" value="C:nucleus"/>
    <property type="evidence" value="ECO:0007669"/>
    <property type="project" value="UniProtKB-SubCell"/>
</dbReference>
<organism evidence="10">
    <name type="scientific">Oryza brachyantha</name>
    <name type="common">malo sina</name>
    <dbReference type="NCBI Taxonomy" id="4533"/>
    <lineage>
        <taxon>Eukaryota</taxon>
        <taxon>Viridiplantae</taxon>
        <taxon>Streptophyta</taxon>
        <taxon>Embryophyta</taxon>
        <taxon>Tracheophyta</taxon>
        <taxon>Spermatophyta</taxon>
        <taxon>Magnoliopsida</taxon>
        <taxon>Liliopsida</taxon>
        <taxon>Poales</taxon>
        <taxon>Poaceae</taxon>
        <taxon>BOP clade</taxon>
        <taxon>Oryzoideae</taxon>
        <taxon>Oryzeae</taxon>
        <taxon>Oryzinae</taxon>
        <taxon>Oryza</taxon>
    </lineage>
</organism>
<evidence type="ECO:0000256" key="8">
    <source>
        <dbReference type="SAM" id="MobiDB-lite"/>
    </source>
</evidence>
<dbReference type="Gramene" id="OB05G15330.1">
    <property type="protein sequence ID" value="OB05G15330.1"/>
    <property type="gene ID" value="OB05G15330"/>
</dbReference>
<dbReference type="Proteomes" id="UP000006038">
    <property type="component" value="Chromosome 5"/>
</dbReference>
<dbReference type="KEGG" id="obr:102712635"/>
<dbReference type="AlphaFoldDB" id="J3M4K9"/>
<dbReference type="InterPro" id="IPR045249">
    <property type="entry name" value="HARBI1-like"/>
</dbReference>
<keyword evidence="5" id="KW-0479">Metal-binding</keyword>
<feature type="domain" description="DDE Tnp4" evidence="9">
    <location>
        <begin position="263"/>
        <end position="423"/>
    </location>
</feature>
<evidence type="ECO:0000313" key="11">
    <source>
        <dbReference type="Proteomes" id="UP000006038"/>
    </source>
</evidence>